<dbReference type="Pfam" id="PF13385">
    <property type="entry name" value="Laminin_G_3"/>
    <property type="match status" value="1"/>
</dbReference>
<accession>X1LYB9</accession>
<dbReference type="InterPro" id="IPR006558">
    <property type="entry name" value="LamG-like"/>
</dbReference>
<dbReference type="PANTHER" id="PTHR47635">
    <property type="entry name" value="CUB DOMAIN-CONTAINING PROTEIN"/>
    <property type="match status" value="1"/>
</dbReference>
<dbReference type="AlphaFoldDB" id="X1LYB9"/>
<name>X1LYB9_9ZZZZ</name>
<dbReference type="EMBL" id="BARV01007646">
    <property type="protein sequence ID" value="GAI10806.1"/>
    <property type="molecule type" value="Genomic_DNA"/>
</dbReference>
<evidence type="ECO:0000256" key="3">
    <source>
        <dbReference type="SAM" id="Phobius"/>
    </source>
</evidence>
<dbReference type="InterPro" id="IPR013320">
    <property type="entry name" value="ConA-like_dom_sf"/>
</dbReference>
<keyword evidence="3" id="KW-0812">Transmembrane</keyword>
<keyword evidence="3" id="KW-0472">Membrane</keyword>
<feature type="non-terminal residue" evidence="5">
    <location>
        <position position="1"/>
    </location>
</feature>
<gene>
    <name evidence="5" type="ORF">S06H3_15531</name>
</gene>
<dbReference type="SUPFAM" id="SSF49899">
    <property type="entry name" value="Concanavalin A-like lectins/glucanases"/>
    <property type="match status" value="1"/>
</dbReference>
<feature type="non-terminal residue" evidence="5">
    <location>
        <position position="391"/>
    </location>
</feature>
<protein>
    <recommendedName>
        <fullName evidence="4">LamG-like jellyroll fold domain-containing protein</fullName>
    </recommendedName>
</protein>
<evidence type="ECO:0000259" key="4">
    <source>
        <dbReference type="SMART" id="SM00560"/>
    </source>
</evidence>
<comment type="caution">
    <text evidence="5">The sequence shown here is derived from an EMBL/GenBank/DDBJ whole genome shotgun (WGS) entry which is preliminary data.</text>
</comment>
<proteinExistence type="predicted"/>
<keyword evidence="2" id="KW-1015">Disulfide bond</keyword>
<evidence type="ECO:0000256" key="2">
    <source>
        <dbReference type="ARBA" id="ARBA00023157"/>
    </source>
</evidence>
<feature type="domain" description="LamG-like jellyroll fold" evidence="4">
    <location>
        <begin position="244"/>
        <end position="375"/>
    </location>
</feature>
<dbReference type="SMART" id="SM00560">
    <property type="entry name" value="LamGL"/>
    <property type="match status" value="1"/>
</dbReference>
<organism evidence="5">
    <name type="scientific">marine sediment metagenome</name>
    <dbReference type="NCBI Taxonomy" id="412755"/>
    <lineage>
        <taxon>unclassified sequences</taxon>
        <taxon>metagenomes</taxon>
        <taxon>ecological metagenomes</taxon>
    </lineage>
</organism>
<keyword evidence="3" id="KW-1133">Transmembrane helix</keyword>
<keyword evidence="1" id="KW-0732">Signal</keyword>
<evidence type="ECO:0000256" key="1">
    <source>
        <dbReference type="ARBA" id="ARBA00022729"/>
    </source>
</evidence>
<reference evidence="5" key="1">
    <citation type="journal article" date="2014" name="Front. Microbiol.">
        <title>High frequency of phylogenetically diverse reductive dehalogenase-homologous genes in deep subseafloor sedimentary metagenomes.</title>
        <authorList>
            <person name="Kawai M."/>
            <person name="Futagami T."/>
            <person name="Toyoda A."/>
            <person name="Takaki Y."/>
            <person name="Nishi S."/>
            <person name="Hori S."/>
            <person name="Arai W."/>
            <person name="Tsubouchi T."/>
            <person name="Morono Y."/>
            <person name="Uchiyama I."/>
            <person name="Ito T."/>
            <person name="Fujiyama A."/>
            <person name="Inagaki F."/>
            <person name="Takami H."/>
        </authorList>
    </citation>
    <scope>NUCLEOTIDE SEQUENCE</scope>
    <source>
        <strain evidence="5">Expedition CK06-06</strain>
    </source>
</reference>
<dbReference type="Gene3D" id="2.60.120.200">
    <property type="match status" value="1"/>
</dbReference>
<evidence type="ECO:0000313" key="5">
    <source>
        <dbReference type="EMBL" id="GAI10806.1"/>
    </source>
</evidence>
<sequence>YRETLLETAKQLLTEPVDPGMGLLGLFENSKRLADRLKWLEKKTWKNRPRQLATIIALVGVMLCCVLPMARASKGEAGGIEVVEGTAKAVATKPQPRDGTTTGTTVSKLKWKPGVNAKSHRIYFGTKTNQLPLLAEVKSPSYDQLPELEEGTRYYWLINEVWADGTVIAGDVWSFTTGKLVGWWKFDETEGSNAGDSSSNNNVGKLVGNPQWQPSAGKVGGALEFDGVDDYVDCGNDLSQDITEHVTIATWVKTNDAGNSQFHPYITKGDHAYGLKHHSRNTIEFVIYDDEFWQVAHFPVDGSFNGVWHHLAGTYDGSKLKLYIDGKLEVANACAGSIASSAANLNIARNSDERDRFYNGAIDDLRVYNYALSEKEIEMLCRVKAIKPHPS</sequence>
<feature type="transmembrane region" description="Helical" evidence="3">
    <location>
        <begin position="52"/>
        <end position="70"/>
    </location>
</feature>
<dbReference type="PANTHER" id="PTHR47635:SF2">
    <property type="entry name" value="LAMG-LIKE JELLYROLL FOLD DOMAIN-CONTAINING PROTEIN"/>
    <property type="match status" value="1"/>
</dbReference>